<dbReference type="Proteomes" id="UP000606463">
    <property type="component" value="Unassembled WGS sequence"/>
</dbReference>
<dbReference type="InterPro" id="IPR001048">
    <property type="entry name" value="Asp/Glu/Uridylate_kinase"/>
</dbReference>
<feature type="domain" description="PUA" evidence="9">
    <location>
        <begin position="270"/>
        <end position="352"/>
    </location>
</feature>
<dbReference type="PRINTS" id="PR00474">
    <property type="entry name" value="GLU5KINASE"/>
</dbReference>
<feature type="binding site" evidence="8">
    <location>
        <position position="145"/>
    </location>
    <ligand>
        <name>substrate</name>
    </ligand>
</feature>
<dbReference type="HAMAP" id="MF_00456">
    <property type="entry name" value="ProB"/>
    <property type="match status" value="1"/>
</dbReference>
<accession>A0A9D0YPE4</accession>
<dbReference type="Gene3D" id="3.40.1160.10">
    <property type="entry name" value="Acetylglutamate kinase-like"/>
    <property type="match status" value="1"/>
</dbReference>
<dbReference type="SMART" id="SM00359">
    <property type="entry name" value="PUA"/>
    <property type="match status" value="1"/>
</dbReference>
<dbReference type="Gene3D" id="2.30.130.10">
    <property type="entry name" value="PUA domain"/>
    <property type="match status" value="1"/>
</dbReference>
<dbReference type="NCBIfam" id="TIGR01027">
    <property type="entry name" value="proB"/>
    <property type="match status" value="1"/>
</dbReference>
<evidence type="ECO:0000259" key="9">
    <source>
        <dbReference type="SMART" id="SM00359"/>
    </source>
</evidence>
<dbReference type="SUPFAM" id="SSF53633">
    <property type="entry name" value="Carbamate kinase-like"/>
    <property type="match status" value="1"/>
</dbReference>
<evidence type="ECO:0000313" key="10">
    <source>
        <dbReference type="EMBL" id="HIP98144.1"/>
    </source>
</evidence>
<dbReference type="Pfam" id="PF00696">
    <property type="entry name" value="AA_kinase"/>
    <property type="match status" value="1"/>
</dbReference>
<proteinExistence type="inferred from homology"/>
<comment type="caution">
    <text evidence="8">Lacks conserved residue(s) required for the propagation of feature annotation.</text>
</comment>
<keyword evidence="3 8" id="KW-0641">Proline biosynthesis</keyword>
<dbReference type="GO" id="GO:0055129">
    <property type="term" value="P:L-proline biosynthetic process"/>
    <property type="evidence" value="ECO:0007669"/>
    <property type="project" value="UniProtKB-UniRule"/>
</dbReference>
<keyword evidence="5 8" id="KW-0547">Nucleotide-binding</keyword>
<evidence type="ECO:0000256" key="8">
    <source>
        <dbReference type="HAMAP-Rule" id="MF_00456"/>
    </source>
</evidence>
<dbReference type="InterPro" id="IPR011529">
    <property type="entry name" value="Glu_5kinase"/>
</dbReference>
<gene>
    <name evidence="8 10" type="primary">proB</name>
    <name evidence="10" type="ORF">EYH37_02095</name>
</gene>
<dbReference type="CDD" id="cd04242">
    <property type="entry name" value="AAK_G5K_ProB"/>
    <property type="match status" value="1"/>
</dbReference>
<comment type="similarity">
    <text evidence="8">Belongs to the glutamate 5-kinase family.</text>
</comment>
<dbReference type="InterPro" id="IPR002478">
    <property type="entry name" value="PUA"/>
</dbReference>
<dbReference type="GO" id="GO:0005524">
    <property type="term" value="F:ATP binding"/>
    <property type="evidence" value="ECO:0007669"/>
    <property type="project" value="UniProtKB-KW"/>
</dbReference>
<dbReference type="Pfam" id="PF01472">
    <property type="entry name" value="PUA"/>
    <property type="match status" value="1"/>
</dbReference>
<keyword evidence="2 8" id="KW-0028">Amino-acid biosynthesis</keyword>
<dbReference type="PANTHER" id="PTHR43654:SF1">
    <property type="entry name" value="ISOPENTENYL PHOSPHATE KINASE"/>
    <property type="match status" value="1"/>
</dbReference>
<dbReference type="InterPro" id="IPR041739">
    <property type="entry name" value="G5K_ProB"/>
</dbReference>
<dbReference type="PROSITE" id="PS00902">
    <property type="entry name" value="GLUTAMATE_5_KINASE"/>
    <property type="match status" value="1"/>
</dbReference>
<comment type="catalytic activity">
    <reaction evidence="8">
        <text>L-glutamate + ATP = L-glutamyl 5-phosphate + ADP</text>
        <dbReference type="Rhea" id="RHEA:14877"/>
        <dbReference type="ChEBI" id="CHEBI:29985"/>
        <dbReference type="ChEBI" id="CHEBI:30616"/>
        <dbReference type="ChEBI" id="CHEBI:58274"/>
        <dbReference type="ChEBI" id="CHEBI:456216"/>
        <dbReference type="EC" id="2.7.2.11"/>
    </reaction>
</comment>
<dbReference type="InterPro" id="IPR001057">
    <property type="entry name" value="Glu/AcGlu_kinase"/>
</dbReference>
<comment type="function">
    <text evidence="8">Catalyzes the transfer of a phosphate group to glutamate to form L-glutamate 5-phosphate.</text>
</comment>
<dbReference type="EMBL" id="DQVE01000022">
    <property type="protein sequence ID" value="HIP98144.1"/>
    <property type="molecule type" value="Genomic_DNA"/>
</dbReference>
<dbReference type="GO" id="GO:0005829">
    <property type="term" value="C:cytosol"/>
    <property type="evidence" value="ECO:0007669"/>
    <property type="project" value="TreeGrafter"/>
</dbReference>
<dbReference type="EC" id="2.7.2.11" evidence="8"/>
<dbReference type="GO" id="GO:0004349">
    <property type="term" value="F:glutamate 5-kinase activity"/>
    <property type="evidence" value="ECO:0007669"/>
    <property type="project" value="UniProtKB-UniRule"/>
</dbReference>
<feature type="binding site" evidence="8">
    <location>
        <begin position="205"/>
        <end position="211"/>
    </location>
    <ligand>
        <name>ATP</name>
        <dbReference type="ChEBI" id="CHEBI:30616"/>
    </ligand>
</feature>
<dbReference type="GO" id="GO:0003723">
    <property type="term" value="F:RNA binding"/>
    <property type="evidence" value="ECO:0007669"/>
    <property type="project" value="InterPro"/>
</dbReference>
<evidence type="ECO:0000256" key="3">
    <source>
        <dbReference type="ARBA" id="ARBA00022650"/>
    </source>
</evidence>
<dbReference type="AlphaFoldDB" id="A0A9D0YPE4"/>
<evidence type="ECO:0000256" key="4">
    <source>
        <dbReference type="ARBA" id="ARBA00022679"/>
    </source>
</evidence>
<feature type="binding site" evidence="8">
    <location>
        <position position="133"/>
    </location>
    <ligand>
        <name>substrate</name>
    </ligand>
</feature>
<evidence type="ECO:0000256" key="5">
    <source>
        <dbReference type="ARBA" id="ARBA00022741"/>
    </source>
</evidence>
<keyword evidence="4 8" id="KW-0808">Transferase</keyword>
<evidence type="ECO:0000256" key="7">
    <source>
        <dbReference type="ARBA" id="ARBA00022840"/>
    </source>
</evidence>
<dbReference type="PROSITE" id="PS50890">
    <property type="entry name" value="PUA"/>
    <property type="match status" value="1"/>
</dbReference>
<dbReference type="PANTHER" id="PTHR43654">
    <property type="entry name" value="GLUTAMATE 5-KINASE"/>
    <property type="match status" value="1"/>
</dbReference>
<protein>
    <recommendedName>
        <fullName evidence="8">Glutamate 5-kinase</fullName>
        <ecNumber evidence="8">2.7.2.11</ecNumber>
    </recommendedName>
    <alternativeName>
        <fullName evidence="8">Gamma-glutamyl kinase</fullName>
        <shortName evidence="8">GK</shortName>
    </alternativeName>
</protein>
<dbReference type="CDD" id="cd21157">
    <property type="entry name" value="PUA_G5K"/>
    <property type="match status" value="1"/>
</dbReference>
<dbReference type="InterPro" id="IPR036393">
    <property type="entry name" value="AceGlu_kinase-like_sf"/>
</dbReference>
<comment type="subcellular location">
    <subcellularLocation>
        <location evidence="8">Cytoplasm</location>
    </subcellularLocation>
</comment>
<feature type="binding site" evidence="8">
    <location>
        <position position="46"/>
    </location>
    <ligand>
        <name>substrate</name>
    </ligand>
</feature>
<feature type="binding site" evidence="8">
    <location>
        <position position="6"/>
    </location>
    <ligand>
        <name>ATP</name>
        <dbReference type="ChEBI" id="CHEBI:30616"/>
    </ligand>
</feature>
<dbReference type="InterPro" id="IPR019797">
    <property type="entry name" value="Glutamate_5-kinase_CS"/>
</dbReference>
<dbReference type="InterPro" id="IPR015947">
    <property type="entry name" value="PUA-like_sf"/>
</dbReference>
<reference evidence="10" key="1">
    <citation type="journal article" date="2020" name="ISME J.">
        <title>Gammaproteobacteria mediating utilization of methyl-, sulfur- and petroleum organic compounds in deep ocean hydrothermal plumes.</title>
        <authorList>
            <person name="Zhou Z."/>
            <person name="Liu Y."/>
            <person name="Pan J."/>
            <person name="Cron B.R."/>
            <person name="Toner B.M."/>
            <person name="Anantharaman K."/>
            <person name="Breier J.A."/>
            <person name="Dick G.J."/>
            <person name="Li M."/>
        </authorList>
    </citation>
    <scope>NUCLEOTIDE SEQUENCE</scope>
    <source>
        <strain evidence="10">SZUA-1501</strain>
    </source>
</reference>
<name>A0A9D0YPE4_AQUAO</name>
<dbReference type="PIRSF" id="PIRSF000729">
    <property type="entry name" value="GK"/>
    <property type="match status" value="1"/>
</dbReference>
<evidence type="ECO:0000256" key="6">
    <source>
        <dbReference type="ARBA" id="ARBA00022777"/>
    </source>
</evidence>
<comment type="pathway">
    <text evidence="8">Amino-acid biosynthesis; L-proline biosynthesis; L-glutamate 5-semialdehyde from L-glutamate: step 1/2.</text>
</comment>
<organism evidence="10 11">
    <name type="scientific">Aquifex aeolicus</name>
    <dbReference type="NCBI Taxonomy" id="63363"/>
    <lineage>
        <taxon>Bacteria</taxon>
        <taxon>Pseudomonadati</taxon>
        <taxon>Aquificota</taxon>
        <taxon>Aquificia</taxon>
        <taxon>Aquificales</taxon>
        <taxon>Aquificaceae</taxon>
        <taxon>Aquifex</taxon>
    </lineage>
</organism>
<evidence type="ECO:0000256" key="2">
    <source>
        <dbReference type="ARBA" id="ARBA00022605"/>
    </source>
</evidence>
<dbReference type="InterPro" id="IPR036974">
    <property type="entry name" value="PUA_sf"/>
</dbReference>
<keyword evidence="1 8" id="KW-0963">Cytoplasm</keyword>
<dbReference type="FunFam" id="3.40.1160.10:FF:000006">
    <property type="entry name" value="Glutamate 5-kinase"/>
    <property type="match status" value="1"/>
</dbReference>
<evidence type="ECO:0000256" key="1">
    <source>
        <dbReference type="ARBA" id="ARBA00022490"/>
    </source>
</evidence>
<keyword evidence="7 8" id="KW-0067">ATP-binding</keyword>
<keyword evidence="6 8" id="KW-0418">Kinase</keyword>
<evidence type="ECO:0000313" key="11">
    <source>
        <dbReference type="Proteomes" id="UP000606463"/>
    </source>
</evidence>
<dbReference type="SUPFAM" id="SSF88697">
    <property type="entry name" value="PUA domain-like"/>
    <property type="match status" value="1"/>
</dbReference>
<dbReference type="InterPro" id="IPR005715">
    <property type="entry name" value="Glu_5kinase/COase_Synthase"/>
</dbReference>
<comment type="caution">
    <text evidence="10">The sequence shown here is derived from an EMBL/GenBank/DDBJ whole genome shotgun (WGS) entry which is preliminary data.</text>
</comment>
<sequence length="359" mass="39470">MLVLIKVGSNILRTPEGDIDLAFISSLAERIKRLRQRGYKFVIVSSGAVLAGIKKLGFKGKPKSLTDKQALASVGQAYLMHLYDTLFGNYGLKVSQVLLNADIFKNRRRYENAKNTFSRLIRWGIIPIVNENDTVAVEELIFGDNDFLTAYLSVMLSPKFVIIVSTAGGLYTGDPKREEAKLIREVSSIGEVLKYAKATRSEYGSGGMKSKLEAAKIIHSLGIPLAIVGKQTPLENILEGKPFEGTLIKPSPKPVKGKKKLIAYIEPPKGIIYTDEGAKKALIRGKSLLAVGIKAVEGSFERGETVSVALANGEIFAKGKVNFSSEEIKKLIGKTTEEIKKLFPDRPPEVIHRDNLILW</sequence>